<dbReference type="EMBL" id="FQYI01000004">
    <property type="protein sequence ID" value="SHI75470.1"/>
    <property type="molecule type" value="Genomic_DNA"/>
</dbReference>
<gene>
    <name evidence="2" type="ORF">SAMN05443429_10461</name>
</gene>
<evidence type="ECO:0000256" key="1">
    <source>
        <dbReference type="SAM" id="SignalP"/>
    </source>
</evidence>
<feature type="signal peptide" evidence="1">
    <location>
        <begin position="1"/>
        <end position="18"/>
    </location>
</feature>
<proteinExistence type="predicted"/>
<dbReference type="InterPro" id="IPR043741">
    <property type="entry name" value="DUF5686"/>
</dbReference>
<evidence type="ECO:0000313" key="3">
    <source>
        <dbReference type="Proteomes" id="UP000184335"/>
    </source>
</evidence>
<protein>
    <recommendedName>
        <fullName evidence="4">Carboxypeptidase-like regulatory domain-containing protein</fullName>
    </recommendedName>
</protein>
<dbReference type="Gene3D" id="2.50.20.10">
    <property type="entry name" value="Lipoprotein localisation LolA/LolB/LppX"/>
    <property type="match status" value="1"/>
</dbReference>
<dbReference type="OrthoDB" id="983143at2"/>
<organism evidence="2 3">
    <name type="scientific">Cruoricaptor ignavus</name>
    <dbReference type="NCBI Taxonomy" id="1118202"/>
    <lineage>
        <taxon>Bacteria</taxon>
        <taxon>Pseudomonadati</taxon>
        <taxon>Bacteroidota</taxon>
        <taxon>Flavobacteriia</taxon>
        <taxon>Flavobacteriales</taxon>
        <taxon>Weeksellaceae</taxon>
        <taxon>Cruoricaptor</taxon>
    </lineage>
</organism>
<name>A0A1M6DQP1_9FLAO</name>
<dbReference type="Pfam" id="PF18939">
    <property type="entry name" value="DUF5686"/>
    <property type="match status" value="1"/>
</dbReference>
<evidence type="ECO:0000313" key="2">
    <source>
        <dbReference type="EMBL" id="SHI75470.1"/>
    </source>
</evidence>
<dbReference type="STRING" id="1118202.SAMN05443429_10461"/>
<dbReference type="RefSeq" id="WP_073179076.1">
    <property type="nucleotide sequence ID" value="NZ_FQYI01000004.1"/>
</dbReference>
<keyword evidence="3" id="KW-1185">Reference proteome</keyword>
<evidence type="ECO:0008006" key="4">
    <source>
        <dbReference type="Google" id="ProtNLM"/>
    </source>
</evidence>
<feature type="chain" id="PRO_5012319294" description="Carboxypeptidase-like regulatory domain-containing protein" evidence="1">
    <location>
        <begin position="19"/>
        <end position="759"/>
    </location>
</feature>
<accession>A0A1M6DQP1</accession>
<reference evidence="2 3" key="1">
    <citation type="submission" date="2016-11" db="EMBL/GenBank/DDBJ databases">
        <authorList>
            <person name="Jaros S."/>
            <person name="Januszkiewicz K."/>
            <person name="Wedrychowicz H."/>
        </authorList>
    </citation>
    <scope>NUCLEOTIDE SEQUENCE [LARGE SCALE GENOMIC DNA]</scope>
    <source>
        <strain evidence="2 3">DSM 25479</strain>
    </source>
</reference>
<dbReference type="AlphaFoldDB" id="A0A1M6DQP1"/>
<keyword evidence="1" id="KW-0732">Signal</keyword>
<dbReference type="Proteomes" id="UP000184335">
    <property type="component" value="Unassembled WGS sequence"/>
</dbReference>
<sequence length="759" mass="87378">MKIRYLLFPLLFAIPLHAQEDTKEIEGVTIKSGMSKYKNRRENPAYAIMQEVWRRKRSNGLAQYDTYRYKEYEKIEIDAANLDSAFTKKRLFRNMDFIFDYADSTASGKLLLPLFINESIYKTTGENRPQQRRKRLLIAQKNSGFEGNQVITKTAQNLYRDINIYDNTLNFFDIGFPSPVSSDGFSTYDYELVEETVRNGAEVYRIKFQPKRADVQAFAGVLYISKESYAVVQANLRSTKQLNVNFVNSIALQLSYDNPDEHTFLPLQIYTELQLSILSKSKEAQSMLAKRTLNISDYELNVPLNNADFETRKEELEPDFASRDEEFWINSRAEELTNQEKAIYEMHEKLKQNPKFQRVVKAYETLESGYVNFGNKIDIGNLYSIYGRNAVEGDRIRLDARTYFSQNDMWRVQGYLAYGFRDGNFKYGGEAKYMFNKVNRLTLGVAGRKDIVQMGVQLTGDEGIMSRTFASSSVFSRGENASLSEVGQGNIFTSIEPWKNIQLRLDGTLQSIRSANPDGFNLEYFRQGELRKTVNDSHLSFSVIARPGALYSKSGVERSEHSTLAATIVARYSRGIEGLFNADFTYDKLQLLLYKPFLTGSWGRMELSLEGGKNFQTLPLALQNVIPGNQSYSVVQNTFAQLNYYEFVAEQYATLHLEHHFNGKLFSFLPILQKLKLREILMFRSAVGSLSDEAKSINVDGWRYSAPAEHPYYEYGFGIENIGVGNLRLFRLDFNWRGNYLENPGAKRFGVKFGYRFYF</sequence>